<organism evidence="9">
    <name type="scientific">Salix viminalis</name>
    <name type="common">Common osier</name>
    <name type="synonym">Basket willow</name>
    <dbReference type="NCBI Taxonomy" id="40686"/>
    <lineage>
        <taxon>Eukaryota</taxon>
        <taxon>Viridiplantae</taxon>
        <taxon>Streptophyta</taxon>
        <taxon>Embryophyta</taxon>
        <taxon>Tracheophyta</taxon>
        <taxon>Spermatophyta</taxon>
        <taxon>Magnoliopsida</taxon>
        <taxon>eudicotyledons</taxon>
        <taxon>Gunneridae</taxon>
        <taxon>Pentapetalae</taxon>
        <taxon>rosids</taxon>
        <taxon>fabids</taxon>
        <taxon>Malpighiales</taxon>
        <taxon>Salicaceae</taxon>
        <taxon>Saliceae</taxon>
        <taxon>Salix</taxon>
    </lineage>
</organism>
<dbReference type="InterPro" id="IPR001245">
    <property type="entry name" value="Ser-Thr/Tyr_kinase_cat_dom"/>
</dbReference>
<keyword evidence="3 6" id="KW-0547">Nucleotide-binding</keyword>
<keyword evidence="2" id="KW-0808">Transferase</keyword>
<protein>
    <recommendedName>
        <fullName evidence="8">Protein kinase domain-containing protein</fullName>
    </recommendedName>
</protein>
<dbReference type="PROSITE" id="PS50011">
    <property type="entry name" value="PROTEIN_KINASE_DOM"/>
    <property type="match status" value="1"/>
</dbReference>
<dbReference type="InterPro" id="IPR000719">
    <property type="entry name" value="Prot_kinase_dom"/>
</dbReference>
<dbReference type="AlphaFoldDB" id="A0A6N2MZT2"/>
<evidence type="ECO:0000256" key="5">
    <source>
        <dbReference type="ARBA" id="ARBA00022840"/>
    </source>
</evidence>
<reference evidence="9" key="1">
    <citation type="submission" date="2019-03" db="EMBL/GenBank/DDBJ databases">
        <authorList>
            <person name="Mank J."/>
            <person name="Almeida P."/>
        </authorList>
    </citation>
    <scope>NUCLEOTIDE SEQUENCE</scope>
    <source>
        <strain evidence="9">78183</strain>
    </source>
</reference>
<dbReference type="InterPro" id="IPR011009">
    <property type="entry name" value="Kinase-like_dom_sf"/>
</dbReference>
<evidence type="ECO:0000256" key="7">
    <source>
        <dbReference type="SAM" id="Phobius"/>
    </source>
</evidence>
<feature type="binding site" evidence="6">
    <location>
        <position position="158"/>
    </location>
    <ligand>
        <name>ATP</name>
        <dbReference type="ChEBI" id="CHEBI:30616"/>
    </ligand>
</feature>
<keyword evidence="7" id="KW-1133">Transmembrane helix</keyword>
<dbReference type="GO" id="GO:0005524">
    <property type="term" value="F:ATP binding"/>
    <property type="evidence" value="ECO:0007669"/>
    <property type="project" value="UniProtKB-UniRule"/>
</dbReference>
<keyword evidence="7" id="KW-0812">Transmembrane</keyword>
<accession>A0A6N2MZT2</accession>
<evidence type="ECO:0000256" key="3">
    <source>
        <dbReference type="ARBA" id="ARBA00022741"/>
    </source>
</evidence>
<keyword evidence="5 6" id="KW-0067">ATP-binding</keyword>
<dbReference type="GO" id="GO:0005886">
    <property type="term" value="C:plasma membrane"/>
    <property type="evidence" value="ECO:0007669"/>
    <property type="project" value="TreeGrafter"/>
</dbReference>
<dbReference type="PANTHER" id="PTHR27002">
    <property type="entry name" value="RECEPTOR-LIKE SERINE/THREONINE-PROTEIN KINASE SD1-8"/>
    <property type="match status" value="1"/>
</dbReference>
<dbReference type="PROSITE" id="PS00107">
    <property type="entry name" value="PROTEIN_KINASE_ATP"/>
    <property type="match status" value="1"/>
</dbReference>
<name>A0A6N2MZT2_SALVM</name>
<dbReference type="SUPFAM" id="SSF56112">
    <property type="entry name" value="Protein kinase-like (PK-like)"/>
    <property type="match status" value="1"/>
</dbReference>
<dbReference type="InterPro" id="IPR017441">
    <property type="entry name" value="Protein_kinase_ATP_BS"/>
</dbReference>
<dbReference type="GO" id="GO:0004674">
    <property type="term" value="F:protein serine/threonine kinase activity"/>
    <property type="evidence" value="ECO:0007669"/>
    <property type="project" value="UniProtKB-KW"/>
</dbReference>
<keyword evidence="1" id="KW-0723">Serine/threonine-protein kinase</keyword>
<evidence type="ECO:0000256" key="2">
    <source>
        <dbReference type="ARBA" id="ARBA00022679"/>
    </source>
</evidence>
<feature type="domain" description="Protein kinase" evidence="8">
    <location>
        <begin position="130"/>
        <end position="340"/>
    </location>
</feature>
<evidence type="ECO:0000256" key="6">
    <source>
        <dbReference type="PROSITE-ProRule" id="PRU10141"/>
    </source>
</evidence>
<feature type="transmembrane region" description="Helical" evidence="7">
    <location>
        <begin position="72"/>
        <end position="94"/>
    </location>
</feature>
<evidence type="ECO:0000256" key="1">
    <source>
        <dbReference type="ARBA" id="ARBA00022527"/>
    </source>
</evidence>
<evidence type="ECO:0000259" key="8">
    <source>
        <dbReference type="PROSITE" id="PS50011"/>
    </source>
</evidence>
<dbReference type="EMBL" id="CAADRP010002018">
    <property type="protein sequence ID" value="VFU59045.1"/>
    <property type="molecule type" value="Genomic_DNA"/>
</dbReference>
<evidence type="ECO:0000256" key="4">
    <source>
        <dbReference type="ARBA" id="ARBA00022777"/>
    </source>
</evidence>
<gene>
    <name evidence="9" type="ORF">SVIM_LOCUS432855</name>
</gene>
<sequence length="340" mass="38685">MRELWLLAKWGVERSRGILSVIPDKGTGCLTWYGELVDAVRYNMSDRYDRYVRVDALELNARKSNEYLEKEIPAILIPTISLALLAISIVAYFWRKRRGNRGTWVKNELQRSSSDQDLAFCKLSAATINFSPDNKLGQGGFGSVYKGELPDSEKIVVKRPSKNSKQGIEEFTNEVKHRNLVRLVGCCIQGGEQMLIYEYMPNKSLDSFLSNETRKLFLDWSKRFHFFVGIARGILYLHQDQEMTPKNSDFGIARIFKSDQTLDNTKRVVGTFGYMSPAYAVFGKFSLKSDVFSFGVMLLEIVSGKKNNEFNPQNPAQTLIGLVLGVWKEDRALEIVDSSL</sequence>
<evidence type="ECO:0000313" key="9">
    <source>
        <dbReference type="EMBL" id="VFU59045.1"/>
    </source>
</evidence>
<dbReference type="Gene3D" id="3.30.200.20">
    <property type="entry name" value="Phosphorylase Kinase, domain 1"/>
    <property type="match status" value="1"/>
</dbReference>
<keyword evidence="4" id="KW-0418">Kinase</keyword>
<dbReference type="Pfam" id="PF07714">
    <property type="entry name" value="PK_Tyr_Ser-Thr"/>
    <property type="match status" value="1"/>
</dbReference>
<dbReference type="Gene3D" id="1.10.510.10">
    <property type="entry name" value="Transferase(Phosphotransferase) domain 1"/>
    <property type="match status" value="1"/>
</dbReference>
<dbReference type="PANTHER" id="PTHR27002:SF839">
    <property type="entry name" value="NON-SPECIFIC SERINE_THREONINE PROTEIN KINASE"/>
    <property type="match status" value="1"/>
</dbReference>
<proteinExistence type="predicted"/>
<keyword evidence="7" id="KW-0472">Membrane</keyword>